<keyword evidence="1 9" id="KW-0547">Nucleotide-binding</keyword>
<gene>
    <name evidence="12" type="ORF">DLK05_05300</name>
</gene>
<dbReference type="InterPro" id="IPR014017">
    <property type="entry name" value="DNA_helicase_UvrD-like_C"/>
</dbReference>
<dbReference type="EMBL" id="RJJX01000005">
    <property type="protein sequence ID" value="RUT78902.1"/>
    <property type="molecule type" value="Genomic_DNA"/>
</dbReference>
<keyword evidence="5" id="KW-0413">Isomerase</keyword>
<keyword evidence="13" id="KW-1185">Reference proteome</keyword>
<dbReference type="GO" id="GO:0000725">
    <property type="term" value="P:recombinational repair"/>
    <property type="evidence" value="ECO:0007669"/>
    <property type="project" value="TreeGrafter"/>
</dbReference>
<dbReference type="SUPFAM" id="SSF52540">
    <property type="entry name" value="P-loop containing nucleoside triphosphate hydrolases"/>
    <property type="match status" value="1"/>
</dbReference>
<evidence type="ECO:0000256" key="6">
    <source>
        <dbReference type="ARBA" id="ARBA00034617"/>
    </source>
</evidence>
<dbReference type="PANTHER" id="PTHR11070:SF67">
    <property type="entry name" value="DNA 3'-5' HELICASE"/>
    <property type="match status" value="1"/>
</dbReference>
<dbReference type="OrthoDB" id="9810135at2"/>
<proteinExistence type="predicted"/>
<evidence type="ECO:0000256" key="9">
    <source>
        <dbReference type="PROSITE-ProRule" id="PRU00560"/>
    </source>
</evidence>
<evidence type="ECO:0000256" key="7">
    <source>
        <dbReference type="ARBA" id="ARBA00034808"/>
    </source>
</evidence>
<evidence type="ECO:0000256" key="4">
    <source>
        <dbReference type="ARBA" id="ARBA00022840"/>
    </source>
</evidence>
<evidence type="ECO:0000256" key="2">
    <source>
        <dbReference type="ARBA" id="ARBA00022801"/>
    </source>
</evidence>
<comment type="caution">
    <text evidence="12">The sequence shown here is derived from an EMBL/GenBank/DDBJ whole genome shotgun (WGS) entry which is preliminary data.</text>
</comment>
<evidence type="ECO:0000256" key="5">
    <source>
        <dbReference type="ARBA" id="ARBA00023235"/>
    </source>
</evidence>
<dbReference type="InterPro" id="IPR014016">
    <property type="entry name" value="UvrD-like_ATP-bd"/>
</dbReference>
<sequence length="1087" mass="125116">MSRLTIYRASAGSGKTFTLTNEYLNLVFDDPLNYKTILAVTFTNKATDEMKSRIVKEIYILSEGTDSAYAADLCAKHQWSPLQLKVRAKEILTRLLHDYSRFSVTTIDSFFQKVVRSFTREIGLQMGYNIELDQGRVLNEVVDLLLLEVDHDSQLRAWLSAFAESKIRDGKTWNFKQDIMVLGREVFKEDFQNFSDQLILKLSDKNFLSSYRKSLAEIKTDFENYFAQIGEKARNLIQQQGLDVANFSYGKSGVAGYLTSLGLGGKMEPGIRARNAMDTVQKWMTGKASSDEKQAIESVFYGGLNELLKDAIVYYDEQGMLYRSIDKTLGYIYTLGILTDLSKQIQKYTEGENIFLLSDASRLLRNIIGDNDSPFIYEKIGNAYQHFMIDEFQDTSAMQWDNFRPLVANSLSEDHHSLVVGDVKQSIYRWRNGDWKLLSEQLDKDFKSFGVDGLSLNYNWRSSRNIIDFNNAVFALASQILQNDYNASIPSEISESLNEEQQKILNAYQDVYQHLPDKKEKVQGYVNIQFIDKETEQDWTDKVLEDLPYKIELLQENGYQARDIAILVRNGREGGIVADTLMSYAASENAIENVNYEVISNDSLYLKNASVVNFLIHLLHFFVYPEDKINLGFLKQEFQVYIQDNEPGESDDMFAVIELETFLESCFPSEFLESIPELKRQPLYDLVEKLIAIFHLNNNPKDYPYLEAFQDFVLGFTKNDAPELNAFLQYWQERKEKEVISVSDQQDAIRIMTIHKSKGLEFKAVILPFCNWDIDNTRHTNILWCQPKVEGFNTLDVLPVRYSSTLRDTIYFEAYFTEKLQAYIDNLNLLYVAQTRAEEVFIAYAPNNENKEIKTIADLLKFLLENATNYTSDFFGNKIVSLSNNWNAETGVFELGTLSGKSLSKALIEKKNLESYPASLLDDRLKLRSHSADYFDFSEADSVENFSPVSRGNILHQLFQLIHYSDDLEKAVKQLQFEGKIDEKQAHEISDFASGILADPSVSGFFTREWTVINERDILLGKGDIQRPDRVIYKDKQAVVIDYKFGMKKLKSHINQISTYKRLIQQLGFEEVKAYILYGKLSEMVEV</sequence>
<protein>
    <recommendedName>
        <fullName evidence="7">DNA 3'-5' helicase</fullName>
        <ecNumber evidence="7">5.6.2.4</ecNumber>
    </recommendedName>
</protein>
<dbReference type="Gene3D" id="3.40.50.300">
    <property type="entry name" value="P-loop containing nucleotide triphosphate hydrolases"/>
    <property type="match status" value="3"/>
</dbReference>
<keyword evidence="4 9" id="KW-0067">ATP-binding</keyword>
<dbReference type="PROSITE" id="PS51217">
    <property type="entry name" value="UVRD_HELICASE_CTER"/>
    <property type="match status" value="1"/>
</dbReference>
<feature type="domain" description="UvrD-like helicase C-terminal" evidence="11">
    <location>
        <begin position="494"/>
        <end position="759"/>
    </location>
</feature>
<keyword evidence="2 9" id="KW-0378">Hydrolase</keyword>
<reference evidence="12 13" key="1">
    <citation type="submission" date="2018-11" db="EMBL/GenBank/DDBJ databases">
        <title>Parancylomarina longa gen. nov., sp. nov., isolated from sediments of southern Okinawa.</title>
        <authorList>
            <person name="Fu T."/>
        </authorList>
    </citation>
    <scope>NUCLEOTIDE SEQUENCE [LARGE SCALE GENOMIC DNA]</scope>
    <source>
        <strain evidence="12 13">T3-2 S1-C</strain>
    </source>
</reference>
<comment type="catalytic activity">
    <reaction evidence="6">
        <text>Couples ATP hydrolysis with the unwinding of duplex DNA by translocating in the 3'-5' direction.</text>
        <dbReference type="EC" id="5.6.2.4"/>
    </reaction>
</comment>
<accession>A0A434AWM7</accession>
<keyword evidence="3 9" id="KW-0347">Helicase</keyword>
<dbReference type="Pfam" id="PF13361">
    <property type="entry name" value="UvrD_C"/>
    <property type="match status" value="1"/>
</dbReference>
<dbReference type="Proteomes" id="UP000282985">
    <property type="component" value="Unassembled WGS sequence"/>
</dbReference>
<dbReference type="InterPro" id="IPR000212">
    <property type="entry name" value="DNA_helicase_UvrD/REP"/>
</dbReference>
<dbReference type="GO" id="GO:0003677">
    <property type="term" value="F:DNA binding"/>
    <property type="evidence" value="ECO:0007669"/>
    <property type="project" value="InterPro"/>
</dbReference>
<dbReference type="InterPro" id="IPR027417">
    <property type="entry name" value="P-loop_NTPase"/>
</dbReference>
<evidence type="ECO:0000313" key="13">
    <source>
        <dbReference type="Proteomes" id="UP000282985"/>
    </source>
</evidence>
<dbReference type="GO" id="GO:0043138">
    <property type="term" value="F:3'-5' DNA helicase activity"/>
    <property type="evidence" value="ECO:0007669"/>
    <property type="project" value="UniProtKB-EC"/>
</dbReference>
<dbReference type="EC" id="5.6.2.4" evidence="7"/>
<dbReference type="AlphaFoldDB" id="A0A434AWM7"/>
<feature type="binding site" evidence="9">
    <location>
        <begin position="9"/>
        <end position="16"/>
    </location>
    <ligand>
        <name>ATP</name>
        <dbReference type="ChEBI" id="CHEBI:30616"/>
    </ligand>
</feature>
<organism evidence="12 13">
    <name type="scientific">Ancylomarina longa</name>
    <dbReference type="NCBI Taxonomy" id="2487017"/>
    <lineage>
        <taxon>Bacteria</taxon>
        <taxon>Pseudomonadati</taxon>
        <taxon>Bacteroidota</taxon>
        <taxon>Bacteroidia</taxon>
        <taxon>Marinilabiliales</taxon>
        <taxon>Marinifilaceae</taxon>
        <taxon>Ancylomarina</taxon>
    </lineage>
</organism>
<comment type="catalytic activity">
    <reaction evidence="8">
        <text>ATP + H2O = ADP + phosphate + H(+)</text>
        <dbReference type="Rhea" id="RHEA:13065"/>
        <dbReference type="ChEBI" id="CHEBI:15377"/>
        <dbReference type="ChEBI" id="CHEBI:15378"/>
        <dbReference type="ChEBI" id="CHEBI:30616"/>
        <dbReference type="ChEBI" id="CHEBI:43474"/>
        <dbReference type="ChEBI" id="CHEBI:456216"/>
        <dbReference type="EC" id="5.6.2.4"/>
    </reaction>
</comment>
<dbReference type="GO" id="GO:0005829">
    <property type="term" value="C:cytosol"/>
    <property type="evidence" value="ECO:0007669"/>
    <property type="project" value="TreeGrafter"/>
</dbReference>
<dbReference type="GO" id="GO:0016887">
    <property type="term" value="F:ATP hydrolysis activity"/>
    <property type="evidence" value="ECO:0007669"/>
    <property type="project" value="RHEA"/>
</dbReference>
<dbReference type="PROSITE" id="PS51198">
    <property type="entry name" value="UVRD_HELICASE_ATP_BIND"/>
    <property type="match status" value="1"/>
</dbReference>
<dbReference type="Pfam" id="PF00580">
    <property type="entry name" value="UvrD-helicase"/>
    <property type="match status" value="1"/>
</dbReference>
<dbReference type="Gene3D" id="1.10.3170.10">
    <property type="entry name" value="Recbcd, chain B, domain 2"/>
    <property type="match status" value="1"/>
</dbReference>
<name>A0A434AWM7_9BACT</name>
<feature type="domain" description="UvrD-like helicase ATP-binding" evidence="10">
    <location>
        <begin position="1"/>
        <end position="463"/>
    </location>
</feature>
<evidence type="ECO:0000259" key="11">
    <source>
        <dbReference type="PROSITE" id="PS51217"/>
    </source>
</evidence>
<evidence type="ECO:0000313" key="12">
    <source>
        <dbReference type="EMBL" id="RUT78902.1"/>
    </source>
</evidence>
<evidence type="ECO:0000259" key="10">
    <source>
        <dbReference type="PROSITE" id="PS51198"/>
    </source>
</evidence>
<evidence type="ECO:0000256" key="8">
    <source>
        <dbReference type="ARBA" id="ARBA00048988"/>
    </source>
</evidence>
<dbReference type="RefSeq" id="WP_127342959.1">
    <property type="nucleotide sequence ID" value="NZ_RJJX01000005.1"/>
</dbReference>
<dbReference type="PANTHER" id="PTHR11070">
    <property type="entry name" value="UVRD / RECB / PCRA DNA HELICASE FAMILY MEMBER"/>
    <property type="match status" value="1"/>
</dbReference>
<dbReference type="GO" id="GO:0005524">
    <property type="term" value="F:ATP binding"/>
    <property type="evidence" value="ECO:0007669"/>
    <property type="project" value="UniProtKB-UniRule"/>
</dbReference>
<evidence type="ECO:0000256" key="1">
    <source>
        <dbReference type="ARBA" id="ARBA00022741"/>
    </source>
</evidence>
<evidence type="ECO:0000256" key="3">
    <source>
        <dbReference type="ARBA" id="ARBA00022806"/>
    </source>
</evidence>